<evidence type="ECO:0000313" key="1">
    <source>
        <dbReference type="EMBL" id="ETP27348.1"/>
    </source>
</evidence>
<protein>
    <submittedName>
        <fullName evidence="1">Uncharacterized protein</fullName>
    </submittedName>
</protein>
<accession>W2XY98</accession>
<dbReference type="AlphaFoldDB" id="W2XY98"/>
<proteinExistence type="predicted"/>
<organism evidence="1 2">
    <name type="scientific">Phytophthora nicotianae CJ01A1</name>
    <dbReference type="NCBI Taxonomy" id="1317063"/>
    <lineage>
        <taxon>Eukaryota</taxon>
        <taxon>Sar</taxon>
        <taxon>Stramenopiles</taxon>
        <taxon>Oomycota</taxon>
        <taxon>Peronosporomycetes</taxon>
        <taxon>Peronosporales</taxon>
        <taxon>Peronosporaceae</taxon>
        <taxon>Phytophthora</taxon>
    </lineage>
</organism>
<evidence type="ECO:0000313" key="2">
    <source>
        <dbReference type="Proteomes" id="UP000018958"/>
    </source>
</evidence>
<dbReference type="EMBL" id="ANIX01000023">
    <property type="protein sequence ID" value="ETP27348.1"/>
    <property type="molecule type" value="Genomic_DNA"/>
</dbReference>
<sequence length="70" mass="7728">MYFKTTGYVIPDKSGKKKAYAPELLAFVGRYVKTIFAFTLKSFGLSSLRDFGPVPQAVSNQVSCGFEVQP</sequence>
<name>W2XY98_PHYNI</name>
<reference evidence="1 2" key="1">
    <citation type="submission" date="2013-11" db="EMBL/GenBank/DDBJ databases">
        <title>The Genome Sequence of Phytophthora parasitica CJ01A1.</title>
        <authorList>
            <consortium name="The Broad Institute Genomics Platform"/>
            <person name="Russ C."/>
            <person name="Tyler B."/>
            <person name="Panabieres F."/>
            <person name="Shan W."/>
            <person name="Tripathy S."/>
            <person name="Grunwald N."/>
            <person name="Machado M."/>
            <person name="Johnson C.S."/>
            <person name="Walker B."/>
            <person name="Young S.K."/>
            <person name="Zeng Q."/>
            <person name="Gargeya S."/>
            <person name="Fitzgerald M."/>
            <person name="Haas B."/>
            <person name="Abouelleil A."/>
            <person name="Allen A.W."/>
            <person name="Alvarado L."/>
            <person name="Arachchi H.M."/>
            <person name="Berlin A.M."/>
            <person name="Chapman S.B."/>
            <person name="Gainer-Dewar J."/>
            <person name="Goldberg J."/>
            <person name="Griggs A."/>
            <person name="Gujja S."/>
            <person name="Hansen M."/>
            <person name="Howarth C."/>
            <person name="Imamovic A."/>
            <person name="Ireland A."/>
            <person name="Larimer J."/>
            <person name="McCowan C."/>
            <person name="Murphy C."/>
            <person name="Pearson M."/>
            <person name="Poon T.W."/>
            <person name="Priest M."/>
            <person name="Roberts A."/>
            <person name="Saif S."/>
            <person name="Shea T."/>
            <person name="Sisk P."/>
            <person name="Sykes S."/>
            <person name="Wortman J."/>
            <person name="Nusbaum C."/>
            <person name="Birren B."/>
        </authorList>
    </citation>
    <scope>NUCLEOTIDE SEQUENCE [LARGE SCALE GENOMIC DNA]</scope>
    <source>
        <strain evidence="1 2">CJ01A1</strain>
    </source>
</reference>
<dbReference type="Proteomes" id="UP000018958">
    <property type="component" value="Unassembled WGS sequence"/>
</dbReference>
<comment type="caution">
    <text evidence="1">The sequence shown here is derived from an EMBL/GenBank/DDBJ whole genome shotgun (WGS) entry which is preliminary data.</text>
</comment>
<gene>
    <name evidence="1" type="ORF">F441_00142</name>
</gene>